<accession>A0A147HTY5</accession>
<dbReference type="PATRIC" id="fig|33051.3.peg.329"/>
<dbReference type="EMBL" id="LDTD01000115">
    <property type="protein sequence ID" value="KTT68299.1"/>
    <property type="molecule type" value="Genomic_DNA"/>
</dbReference>
<protein>
    <submittedName>
        <fullName evidence="2">Ornithine aminotransferase</fullName>
    </submittedName>
</protein>
<dbReference type="RefSeq" id="WP_058734268.1">
    <property type="nucleotide sequence ID" value="NZ_LDTD01000115.1"/>
</dbReference>
<organism evidence="2 3">
    <name type="scientific">Sphingomonas sanguinis</name>
    <dbReference type="NCBI Taxonomy" id="33051"/>
    <lineage>
        <taxon>Bacteria</taxon>
        <taxon>Pseudomonadati</taxon>
        <taxon>Pseudomonadota</taxon>
        <taxon>Alphaproteobacteria</taxon>
        <taxon>Sphingomonadales</taxon>
        <taxon>Sphingomonadaceae</taxon>
        <taxon>Sphingomonas</taxon>
    </lineage>
</organism>
<evidence type="ECO:0000313" key="2">
    <source>
        <dbReference type="EMBL" id="KTT68299.1"/>
    </source>
</evidence>
<evidence type="ECO:0000259" key="1">
    <source>
        <dbReference type="PROSITE" id="PS50914"/>
    </source>
</evidence>
<keyword evidence="2" id="KW-0032">Aminotransferase</keyword>
<reference evidence="2 3" key="1">
    <citation type="journal article" date="2016" name="Front. Microbiol.">
        <title>Genomic Resource of Rice Seed Associated Bacteria.</title>
        <authorList>
            <person name="Midha S."/>
            <person name="Bansal K."/>
            <person name="Sharma S."/>
            <person name="Kumar N."/>
            <person name="Patil P.P."/>
            <person name="Chaudhry V."/>
            <person name="Patil P.B."/>
        </authorList>
    </citation>
    <scope>NUCLEOTIDE SEQUENCE [LARGE SCALE GENOMIC DNA]</scope>
    <source>
        <strain evidence="2 3">NS319</strain>
    </source>
</reference>
<keyword evidence="2" id="KW-0808">Transferase</keyword>
<dbReference type="PANTHER" id="PTHR34606">
    <property type="entry name" value="BON DOMAIN-CONTAINING PROTEIN"/>
    <property type="match status" value="1"/>
</dbReference>
<dbReference type="Proteomes" id="UP000072867">
    <property type="component" value="Unassembled WGS sequence"/>
</dbReference>
<dbReference type="AlphaFoldDB" id="A0A147HTY5"/>
<dbReference type="Gene3D" id="3.30.1340.30">
    <property type="match status" value="3"/>
</dbReference>
<feature type="domain" description="BON" evidence="1">
    <location>
        <begin position="3"/>
        <end position="71"/>
    </location>
</feature>
<feature type="domain" description="BON" evidence="1">
    <location>
        <begin position="145"/>
        <end position="215"/>
    </location>
</feature>
<sequence>MLDDRSLQESVLNELVWEPSIDVAHIGVTADRGIITLTGHVENFLQKRNAEKAAARVRGVRAVVEELEVRLPFPLKYGDEEVAKAALNRLDWEVDVPKGVVAIRVENGWVTMRGCVEWRFQREAAERVLRGLTGVVGIQNEITTKAHPIEQDVTAEIDAALHRSRFDPRTITVTAEGGRVTLNGTVPTLADRHVACQTAWKARGATEVENNLVVA</sequence>
<gene>
    <name evidence="2" type="ORF">NS319_14595</name>
</gene>
<proteinExistence type="predicted"/>
<evidence type="ECO:0000313" key="3">
    <source>
        <dbReference type="Proteomes" id="UP000072867"/>
    </source>
</evidence>
<feature type="domain" description="BON" evidence="1">
    <location>
        <begin position="78"/>
        <end position="146"/>
    </location>
</feature>
<name>A0A147HTY5_9SPHN</name>
<dbReference type="GO" id="GO:0008483">
    <property type="term" value="F:transaminase activity"/>
    <property type="evidence" value="ECO:0007669"/>
    <property type="project" value="UniProtKB-KW"/>
</dbReference>
<dbReference type="Pfam" id="PF04972">
    <property type="entry name" value="BON"/>
    <property type="match status" value="3"/>
</dbReference>
<dbReference type="InterPro" id="IPR051686">
    <property type="entry name" value="Lipoprotein_DolP"/>
</dbReference>
<comment type="caution">
    <text evidence="2">The sequence shown here is derived from an EMBL/GenBank/DDBJ whole genome shotgun (WGS) entry which is preliminary data.</text>
</comment>
<dbReference type="InterPro" id="IPR007055">
    <property type="entry name" value="BON_dom"/>
</dbReference>
<dbReference type="PROSITE" id="PS50914">
    <property type="entry name" value="BON"/>
    <property type="match status" value="3"/>
</dbReference>
<dbReference type="PANTHER" id="PTHR34606:SF15">
    <property type="entry name" value="BON DOMAIN-CONTAINING PROTEIN"/>
    <property type="match status" value="1"/>
</dbReference>